<feature type="active site" evidence="8">
    <location>
        <position position="56"/>
    </location>
</feature>
<dbReference type="InterPro" id="IPR036389">
    <property type="entry name" value="RNase_III_sf"/>
</dbReference>
<keyword evidence="5 8" id="KW-0255">Endonuclease</keyword>
<evidence type="ECO:0000256" key="6">
    <source>
        <dbReference type="ARBA" id="ARBA00022801"/>
    </source>
</evidence>
<comment type="function">
    <text evidence="8">Digests double-stranded RNA. Involved in the processing of primary rRNA transcript to yield the immediate precursors to the large and small rRNAs (23S and 16S). Processes some mRNAs, and tRNAs when they are encoded in the rRNA operon. Processes pre-crRNA and tracrRNA of type II CRISPR loci if present in the organism.</text>
</comment>
<evidence type="ECO:0000256" key="4">
    <source>
        <dbReference type="ARBA" id="ARBA00022722"/>
    </source>
</evidence>
<protein>
    <recommendedName>
        <fullName evidence="8">Ribonuclease 3</fullName>
        <ecNumber evidence="8">3.1.26.3</ecNumber>
    </recommendedName>
    <alternativeName>
        <fullName evidence="8">Ribonuclease III</fullName>
        <shortName evidence="8">RNase III</shortName>
    </alternativeName>
</protein>
<dbReference type="SMART" id="SM00358">
    <property type="entry name" value="DSRM"/>
    <property type="match status" value="1"/>
</dbReference>
<dbReference type="PROSITE" id="PS00517">
    <property type="entry name" value="RNASE_3_1"/>
    <property type="match status" value="1"/>
</dbReference>
<dbReference type="InterPro" id="IPR014720">
    <property type="entry name" value="dsRBD_dom"/>
</dbReference>
<comment type="subcellular location">
    <subcellularLocation>
        <location evidence="8">Cytoplasm</location>
    </subcellularLocation>
</comment>
<feature type="domain" description="DRBM" evidence="9">
    <location>
        <begin position="166"/>
        <end position="235"/>
    </location>
</feature>
<comment type="subunit">
    <text evidence="8">Homodimer.</text>
</comment>
<dbReference type="EMBL" id="JACOGK010000002">
    <property type="protein sequence ID" value="MBC3535807.1"/>
    <property type="molecule type" value="Genomic_DNA"/>
</dbReference>
<dbReference type="Pfam" id="PF00035">
    <property type="entry name" value="dsrm"/>
    <property type="match status" value="1"/>
</dbReference>
<reference evidence="11 12" key="1">
    <citation type="submission" date="2020-08" db="EMBL/GenBank/DDBJ databases">
        <authorList>
            <person name="Liu C."/>
            <person name="Sun Q."/>
        </authorList>
    </citation>
    <scope>NUCLEOTIDE SEQUENCE [LARGE SCALE GENOMIC DNA]</scope>
    <source>
        <strain evidence="11 12">NSJ-59</strain>
    </source>
</reference>
<evidence type="ECO:0000313" key="12">
    <source>
        <dbReference type="Proteomes" id="UP000606870"/>
    </source>
</evidence>
<keyword evidence="8" id="KW-0699">rRNA-binding</keyword>
<comment type="caution">
    <text evidence="11">The sequence shown here is derived from an EMBL/GenBank/DDBJ whole genome shotgun (WGS) entry which is preliminary data.</text>
</comment>
<evidence type="ECO:0000259" key="9">
    <source>
        <dbReference type="PROSITE" id="PS50137"/>
    </source>
</evidence>
<dbReference type="HAMAP" id="MF_00104">
    <property type="entry name" value="RNase_III"/>
    <property type="match status" value="1"/>
</dbReference>
<keyword evidence="12" id="KW-1185">Reference proteome</keyword>
<evidence type="ECO:0000256" key="5">
    <source>
        <dbReference type="ARBA" id="ARBA00022759"/>
    </source>
</evidence>
<evidence type="ECO:0000259" key="10">
    <source>
        <dbReference type="PROSITE" id="PS50142"/>
    </source>
</evidence>
<feature type="binding site" evidence="8">
    <location>
        <position position="128"/>
    </location>
    <ligand>
        <name>Mg(2+)</name>
        <dbReference type="ChEBI" id="CHEBI:18420"/>
    </ligand>
</feature>
<dbReference type="CDD" id="cd00593">
    <property type="entry name" value="RIBOc"/>
    <property type="match status" value="1"/>
</dbReference>
<dbReference type="PROSITE" id="PS50142">
    <property type="entry name" value="RNASE_3_2"/>
    <property type="match status" value="1"/>
</dbReference>
<dbReference type="RefSeq" id="WP_186501863.1">
    <property type="nucleotide sequence ID" value="NZ_JACOGK010000002.1"/>
</dbReference>
<keyword evidence="8" id="KW-0698">rRNA processing</keyword>
<dbReference type="InterPro" id="IPR000999">
    <property type="entry name" value="RNase_III_dom"/>
</dbReference>
<comment type="catalytic activity">
    <reaction evidence="1 8">
        <text>Endonucleolytic cleavage to 5'-phosphomonoester.</text>
        <dbReference type="EC" id="3.1.26.3"/>
    </reaction>
</comment>
<dbReference type="NCBIfam" id="TIGR02191">
    <property type="entry name" value="RNaseIII"/>
    <property type="match status" value="1"/>
</dbReference>
<keyword evidence="3 8" id="KW-0507">mRNA processing</keyword>
<name>A0ABR6VGF5_9FIRM</name>
<evidence type="ECO:0000256" key="3">
    <source>
        <dbReference type="ARBA" id="ARBA00022664"/>
    </source>
</evidence>
<dbReference type="Pfam" id="PF14622">
    <property type="entry name" value="Ribonucleas_3_3"/>
    <property type="match status" value="1"/>
</dbReference>
<sequence length="237" mass="26734">MKPERKQQLEECIALLGLPEFHDLRLLDAALTHSSYVNENRKAHAHHNERLEFLGDAILDLVIGEYLFLHYPEMPEGELSKARASVVSETPLAAVFGGYHIGDYMLMGRGEQRSGGRTRVSILADVFEAVVGALYIDHSYEAARVFILHQLKGYLDLVASGQYGKDYKTLFQEYVQQDGEQDITYELCREEGPDHDKTFYMQVVVNGKALGEGKGKTKKDAEQHAAQEALKRLHVIQ</sequence>
<proteinExistence type="inferred from homology"/>
<keyword evidence="8" id="KW-0460">Magnesium</keyword>
<dbReference type="SUPFAM" id="SSF69065">
    <property type="entry name" value="RNase III domain-like"/>
    <property type="match status" value="1"/>
</dbReference>
<comment type="cofactor">
    <cofactor evidence="8">
        <name>Mg(2+)</name>
        <dbReference type="ChEBI" id="CHEBI:18420"/>
    </cofactor>
</comment>
<dbReference type="InterPro" id="IPR011907">
    <property type="entry name" value="RNase_III"/>
</dbReference>
<accession>A0ABR6VGF5</accession>
<feature type="domain" description="RNase III" evidence="10">
    <location>
        <begin position="21"/>
        <end position="139"/>
    </location>
</feature>
<dbReference type="PROSITE" id="PS50137">
    <property type="entry name" value="DS_RBD"/>
    <property type="match status" value="1"/>
</dbReference>
<dbReference type="PANTHER" id="PTHR11207">
    <property type="entry name" value="RIBONUCLEASE III"/>
    <property type="match status" value="1"/>
</dbReference>
<dbReference type="GO" id="GO:0004525">
    <property type="term" value="F:ribonuclease III activity"/>
    <property type="evidence" value="ECO:0007669"/>
    <property type="project" value="UniProtKB-EC"/>
</dbReference>
<evidence type="ECO:0000256" key="1">
    <source>
        <dbReference type="ARBA" id="ARBA00000109"/>
    </source>
</evidence>
<evidence type="ECO:0000313" key="11">
    <source>
        <dbReference type="EMBL" id="MBC3535807.1"/>
    </source>
</evidence>
<dbReference type="Proteomes" id="UP000606870">
    <property type="component" value="Unassembled WGS sequence"/>
</dbReference>
<feature type="binding site" evidence="8">
    <location>
        <position position="52"/>
    </location>
    <ligand>
        <name>Mg(2+)</name>
        <dbReference type="ChEBI" id="CHEBI:18420"/>
    </ligand>
</feature>
<dbReference type="Gene3D" id="3.30.160.20">
    <property type="match status" value="1"/>
</dbReference>
<evidence type="ECO:0000256" key="7">
    <source>
        <dbReference type="ARBA" id="ARBA00022884"/>
    </source>
</evidence>
<feature type="binding site" evidence="8">
    <location>
        <position position="125"/>
    </location>
    <ligand>
        <name>Mg(2+)</name>
        <dbReference type="ChEBI" id="CHEBI:18420"/>
    </ligand>
</feature>
<keyword evidence="8" id="KW-0819">tRNA processing</keyword>
<dbReference type="Gene3D" id="1.10.1520.10">
    <property type="entry name" value="Ribonuclease III domain"/>
    <property type="match status" value="1"/>
</dbReference>
<dbReference type="EC" id="3.1.26.3" evidence="8"/>
<evidence type="ECO:0000256" key="2">
    <source>
        <dbReference type="ARBA" id="ARBA00010183"/>
    </source>
</evidence>
<dbReference type="SMART" id="SM00535">
    <property type="entry name" value="RIBOc"/>
    <property type="match status" value="1"/>
</dbReference>
<comment type="similarity">
    <text evidence="2">Belongs to the ribonuclease III family.</text>
</comment>
<dbReference type="CDD" id="cd10845">
    <property type="entry name" value="DSRM_RNAse_III_family"/>
    <property type="match status" value="1"/>
</dbReference>
<keyword evidence="7 8" id="KW-0694">RNA-binding</keyword>
<keyword evidence="4 8" id="KW-0540">Nuclease</keyword>
<keyword evidence="6 8" id="KW-0378">Hydrolase</keyword>
<gene>
    <name evidence="8 11" type="primary">rnc</name>
    <name evidence="11" type="ORF">H8J70_00805</name>
</gene>
<keyword evidence="8" id="KW-0963">Cytoplasm</keyword>
<keyword evidence="8" id="KW-0479">Metal-binding</keyword>
<dbReference type="SUPFAM" id="SSF54768">
    <property type="entry name" value="dsRNA-binding domain-like"/>
    <property type="match status" value="1"/>
</dbReference>
<evidence type="ECO:0000256" key="8">
    <source>
        <dbReference type="HAMAP-Rule" id="MF_00104"/>
    </source>
</evidence>
<feature type="active site" evidence="8">
    <location>
        <position position="128"/>
    </location>
</feature>
<dbReference type="PANTHER" id="PTHR11207:SF0">
    <property type="entry name" value="RIBONUCLEASE 3"/>
    <property type="match status" value="1"/>
</dbReference>
<organism evidence="11 12">
    <name type="scientific">Megasphaera hominis</name>
    <dbReference type="NCBI Taxonomy" id="159836"/>
    <lineage>
        <taxon>Bacteria</taxon>
        <taxon>Bacillati</taxon>
        <taxon>Bacillota</taxon>
        <taxon>Negativicutes</taxon>
        <taxon>Veillonellales</taxon>
        <taxon>Veillonellaceae</taxon>
        <taxon>Megasphaera</taxon>
    </lineage>
</organism>